<protein>
    <submittedName>
        <fullName evidence="6">Early activation antigen CD69-like</fullName>
    </submittedName>
</protein>
<evidence type="ECO:0000313" key="6">
    <source>
        <dbReference type="RefSeq" id="XP_054834610.1"/>
    </source>
</evidence>
<sequence>MADEDREERKVSSNCDKQGNCDWAHQELISSGPSGMTNADKGGPRFSKRSVISGAIILMTLLIVAIGFIIFQAVKLSHCQVTPGPSDESSCSQDWVKTATAAYFFSTEEGDWNSSQNYCTSCSGSLVTIDNQQEMDFIMRKRGLAEYWLGLWREKLQQPWKTPNGSPFNNWYTIEGGGLCAYLNDQVVSSTWCSNNRYWICKKVLHGT</sequence>
<dbReference type="Proteomes" id="UP001190640">
    <property type="component" value="Chromosome 4"/>
</dbReference>
<keyword evidence="3" id="KW-1133">Transmembrane helix</keyword>
<dbReference type="KEGG" id="emc:129329184"/>
<name>A0AA97JA39_EUBMA</name>
<dbReference type="InterPro" id="IPR016187">
    <property type="entry name" value="CTDL_fold"/>
</dbReference>
<dbReference type="InterPro" id="IPR050828">
    <property type="entry name" value="C-type_lectin/matrix_domain"/>
</dbReference>
<keyword evidence="3" id="KW-0472">Membrane</keyword>
<dbReference type="CDD" id="cd03593">
    <property type="entry name" value="CLECT_NK_receptors_like"/>
    <property type="match status" value="1"/>
</dbReference>
<evidence type="ECO:0000259" key="4">
    <source>
        <dbReference type="PROSITE" id="PS50041"/>
    </source>
</evidence>
<dbReference type="PANTHER" id="PTHR45710:SF35">
    <property type="entry name" value="C-TYPE LECTIN DOMAIN FAMILY 2 MEMBER D"/>
    <property type="match status" value="1"/>
</dbReference>
<feature type="domain" description="C-type lectin" evidence="4">
    <location>
        <begin position="98"/>
        <end position="202"/>
    </location>
</feature>
<dbReference type="PANTHER" id="PTHR45710">
    <property type="entry name" value="C-TYPE LECTIN DOMAIN-CONTAINING PROTEIN 180"/>
    <property type="match status" value="1"/>
</dbReference>
<dbReference type="RefSeq" id="XP_054834610.1">
    <property type="nucleotide sequence ID" value="XM_054978635.1"/>
</dbReference>
<dbReference type="SUPFAM" id="SSF56436">
    <property type="entry name" value="C-type lectin-like"/>
    <property type="match status" value="1"/>
</dbReference>
<organism evidence="5 6">
    <name type="scientific">Eublepharis macularius</name>
    <name type="common">Leopard gecko</name>
    <name type="synonym">Cyrtodactylus macularius</name>
    <dbReference type="NCBI Taxonomy" id="481883"/>
    <lineage>
        <taxon>Eukaryota</taxon>
        <taxon>Metazoa</taxon>
        <taxon>Chordata</taxon>
        <taxon>Craniata</taxon>
        <taxon>Vertebrata</taxon>
        <taxon>Euteleostomi</taxon>
        <taxon>Lepidosauria</taxon>
        <taxon>Squamata</taxon>
        <taxon>Bifurcata</taxon>
        <taxon>Gekkota</taxon>
        <taxon>Eublepharidae</taxon>
        <taxon>Eublepharinae</taxon>
        <taxon>Eublepharis</taxon>
    </lineage>
</organism>
<dbReference type="GeneID" id="129329184"/>
<dbReference type="GO" id="GO:0030246">
    <property type="term" value="F:carbohydrate binding"/>
    <property type="evidence" value="ECO:0007669"/>
    <property type="project" value="UniProtKB-KW"/>
</dbReference>
<dbReference type="Gene3D" id="3.10.100.10">
    <property type="entry name" value="Mannose-Binding Protein A, subunit A"/>
    <property type="match status" value="1"/>
</dbReference>
<reference evidence="6" key="1">
    <citation type="submission" date="2025-08" db="UniProtKB">
        <authorList>
            <consortium name="RefSeq"/>
        </authorList>
    </citation>
    <scope>IDENTIFICATION</scope>
    <source>
        <tissue evidence="6">Blood</tissue>
    </source>
</reference>
<dbReference type="InterPro" id="IPR001304">
    <property type="entry name" value="C-type_lectin-like"/>
</dbReference>
<dbReference type="GO" id="GO:0005886">
    <property type="term" value="C:plasma membrane"/>
    <property type="evidence" value="ECO:0007669"/>
    <property type="project" value="UniProtKB-SubCell"/>
</dbReference>
<dbReference type="PROSITE" id="PS50041">
    <property type="entry name" value="C_TYPE_LECTIN_2"/>
    <property type="match status" value="1"/>
</dbReference>
<evidence type="ECO:0000256" key="2">
    <source>
        <dbReference type="ARBA" id="ARBA00022734"/>
    </source>
</evidence>
<feature type="transmembrane region" description="Helical" evidence="3">
    <location>
        <begin position="51"/>
        <end position="71"/>
    </location>
</feature>
<keyword evidence="3" id="KW-0812">Transmembrane</keyword>
<dbReference type="SMART" id="SM00034">
    <property type="entry name" value="CLECT"/>
    <property type="match status" value="1"/>
</dbReference>
<evidence type="ECO:0000313" key="5">
    <source>
        <dbReference type="Proteomes" id="UP001190640"/>
    </source>
</evidence>
<keyword evidence="2" id="KW-0430">Lectin</keyword>
<evidence type="ECO:0000256" key="3">
    <source>
        <dbReference type="SAM" id="Phobius"/>
    </source>
</evidence>
<dbReference type="InterPro" id="IPR033992">
    <property type="entry name" value="NKR-like_CTLD"/>
</dbReference>
<accession>A0AA97JA39</accession>
<comment type="subcellular location">
    <subcellularLocation>
        <location evidence="1">Cell membrane</location>
        <topology evidence="1">Single-pass type II membrane protein</topology>
    </subcellularLocation>
</comment>
<proteinExistence type="predicted"/>
<gene>
    <name evidence="6" type="primary">LOC129329184</name>
</gene>
<dbReference type="Pfam" id="PF00059">
    <property type="entry name" value="Lectin_C"/>
    <property type="match status" value="1"/>
</dbReference>
<dbReference type="InterPro" id="IPR016186">
    <property type="entry name" value="C-type_lectin-like/link_sf"/>
</dbReference>
<keyword evidence="5" id="KW-1185">Reference proteome</keyword>
<dbReference type="AlphaFoldDB" id="A0AA97JA39"/>
<evidence type="ECO:0000256" key="1">
    <source>
        <dbReference type="ARBA" id="ARBA00004401"/>
    </source>
</evidence>